<evidence type="ECO:0000256" key="11">
    <source>
        <dbReference type="ARBA" id="ARBA00029766"/>
    </source>
</evidence>
<keyword evidence="6" id="KW-0547">Nucleotide-binding</keyword>
<dbReference type="SUPFAM" id="SSF55083">
    <property type="entry name" value="6-hydroxymethyl-7,8-dihydropterin pyrophosphokinase, HPPK"/>
    <property type="match status" value="1"/>
</dbReference>
<evidence type="ECO:0000313" key="15">
    <source>
        <dbReference type="Proteomes" id="UP001595892"/>
    </source>
</evidence>
<evidence type="ECO:0000256" key="3">
    <source>
        <dbReference type="ARBA" id="ARBA00013253"/>
    </source>
</evidence>
<evidence type="ECO:0000256" key="2">
    <source>
        <dbReference type="ARBA" id="ARBA00005810"/>
    </source>
</evidence>
<dbReference type="NCBIfam" id="TIGR01498">
    <property type="entry name" value="folK"/>
    <property type="match status" value="1"/>
</dbReference>
<evidence type="ECO:0000313" key="14">
    <source>
        <dbReference type="EMBL" id="MFC4728367.1"/>
    </source>
</evidence>
<dbReference type="InterPro" id="IPR000550">
    <property type="entry name" value="Hppk"/>
</dbReference>
<evidence type="ECO:0000256" key="4">
    <source>
        <dbReference type="ARBA" id="ARBA00016218"/>
    </source>
</evidence>
<gene>
    <name evidence="14" type="primary">folK</name>
    <name evidence="14" type="ORF">ACFO3Q_09305</name>
</gene>
<evidence type="ECO:0000256" key="9">
    <source>
        <dbReference type="ARBA" id="ARBA00022909"/>
    </source>
</evidence>
<evidence type="ECO:0000256" key="5">
    <source>
        <dbReference type="ARBA" id="ARBA00022679"/>
    </source>
</evidence>
<evidence type="ECO:0000256" key="8">
    <source>
        <dbReference type="ARBA" id="ARBA00022840"/>
    </source>
</evidence>
<organism evidence="14 15">
    <name type="scientific">Coralloluteibacterium thermophilum</name>
    <dbReference type="NCBI Taxonomy" id="2707049"/>
    <lineage>
        <taxon>Bacteria</taxon>
        <taxon>Pseudomonadati</taxon>
        <taxon>Pseudomonadota</taxon>
        <taxon>Gammaproteobacteria</taxon>
        <taxon>Lysobacterales</taxon>
        <taxon>Lysobacteraceae</taxon>
        <taxon>Coralloluteibacterium</taxon>
    </lineage>
</organism>
<name>A0ABV9NJ46_9GAMM</name>
<keyword evidence="5 14" id="KW-0808">Transferase</keyword>
<proteinExistence type="inferred from homology"/>
<protein>
    <recommendedName>
        <fullName evidence="4">2-amino-4-hydroxy-6-hydroxymethyldihydropteridine pyrophosphokinase</fullName>
        <ecNumber evidence="3">2.7.6.3</ecNumber>
    </recommendedName>
    <alternativeName>
        <fullName evidence="11">6-hydroxymethyl-7,8-dihydropterin pyrophosphokinase</fullName>
    </alternativeName>
    <alternativeName>
        <fullName evidence="12">7,8-dihydro-6-hydroxymethylpterin-pyrophosphokinase</fullName>
    </alternativeName>
</protein>
<reference evidence="15" key="1">
    <citation type="journal article" date="2019" name="Int. J. Syst. Evol. Microbiol.">
        <title>The Global Catalogue of Microorganisms (GCM) 10K type strain sequencing project: providing services to taxonomists for standard genome sequencing and annotation.</title>
        <authorList>
            <consortium name="The Broad Institute Genomics Platform"/>
            <consortium name="The Broad Institute Genome Sequencing Center for Infectious Disease"/>
            <person name="Wu L."/>
            <person name="Ma J."/>
        </authorList>
    </citation>
    <scope>NUCLEOTIDE SEQUENCE [LARGE SCALE GENOMIC DNA]</scope>
    <source>
        <strain evidence="15">CGMCC 1.13574</strain>
    </source>
</reference>
<keyword evidence="9" id="KW-0289">Folate biosynthesis</keyword>
<dbReference type="EMBL" id="JBHSGG010000025">
    <property type="protein sequence ID" value="MFC4728367.1"/>
    <property type="molecule type" value="Genomic_DNA"/>
</dbReference>
<keyword evidence="8" id="KW-0067">ATP-binding</keyword>
<dbReference type="PANTHER" id="PTHR43071">
    <property type="entry name" value="2-AMINO-4-HYDROXY-6-HYDROXYMETHYLDIHYDROPTERIDINE PYROPHOSPHOKINASE"/>
    <property type="match status" value="1"/>
</dbReference>
<dbReference type="RefSeq" id="WP_377004397.1">
    <property type="nucleotide sequence ID" value="NZ_JBHSGG010000025.1"/>
</dbReference>
<sequence>MAVAWLSLGSNVAPEHHLRAGVAALREAFGTVEVSPVYRSAAVGFEGDPFLNAAARIETALDPVALDARLHAIEDAHGRRRDVPRFSSRSLDIDLLLYDDRVLRGPGHLELPRPDLAGQAFVLGPMVDLAPGLVHPTLGRTLAALWAEMGGHDRLQRIDLVL</sequence>
<dbReference type="InterPro" id="IPR035907">
    <property type="entry name" value="Hppk_sf"/>
</dbReference>
<evidence type="ECO:0000256" key="1">
    <source>
        <dbReference type="ARBA" id="ARBA00005051"/>
    </source>
</evidence>
<accession>A0ABV9NJ46</accession>
<comment type="pathway">
    <text evidence="1">Cofactor biosynthesis; tetrahydrofolate biosynthesis; 2-amino-4-hydroxy-6-hydroxymethyl-7,8-dihydropteridine diphosphate from 7,8-dihydroneopterin triphosphate: step 4/4.</text>
</comment>
<keyword evidence="7" id="KW-0418">Kinase</keyword>
<evidence type="ECO:0000256" key="10">
    <source>
        <dbReference type="ARBA" id="ARBA00029409"/>
    </source>
</evidence>
<dbReference type="GO" id="GO:0003848">
    <property type="term" value="F:2-amino-4-hydroxy-6-hydroxymethyldihydropteridine diphosphokinase activity"/>
    <property type="evidence" value="ECO:0007669"/>
    <property type="project" value="UniProtKB-EC"/>
</dbReference>
<dbReference type="PANTHER" id="PTHR43071:SF1">
    <property type="entry name" value="2-AMINO-4-HYDROXY-6-HYDROXYMETHYLDIHYDROPTERIDINE PYROPHOSPHOKINASE"/>
    <property type="match status" value="1"/>
</dbReference>
<dbReference type="Proteomes" id="UP001595892">
    <property type="component" value="Unassembled WGS sequence"/>
</dbReference>
<dbReference type="Gene3D" id="3.30.70.560">
    <property type="entry name" value="7,8-Dihydro-6-hydroxymethylpterin-pyrophosphokinase HPPK"/>
    <property type="match status" value="1"/>
</dbReference>
<dbReference type="Pfam" id="PF01288">
    <property type="entry name" value="HPPK"/>
    <property type="match status" value="1"/>
</dbReference>
<feature type="domain" description="7,8-dihydro-6-hydroxymethylpterin-pyrophosphokinase" evidence="13">
    <location>
        <begin position="6"/>
        <end position="131"/>
    </location>
</feature>
<comment type="caution">
    <text evidence="14">The sequence shown here is derived from an EMBL/GenBank/DDBJ whole genome shotgun (WGS) entry which is preliminary data.</text>
</comment>
<evidence type="ECO:0000259" key="13">
    <source>
        <dbReference type="Pfam" id="PF01288"/>
    </source>
</evidence>
<comment type="similarity">
    <text evidence="2">Belongs to the HPPK family.</text>
</comment>
<dbReference type="EC" id="2.7.6.3" evidence="3"/>
<evidence type="ECO:0000256" key="12">
    <source>
        <dbReference type="ARBA" id="ARBA00033413"/>
    </source>
</evidence>
<evidence type="ECO:0000256" key="7">
    <source>
        <dbReference type="ARBA" id="ARBA00022777"/>
    </source>
</evidence>
<keyword evidence="15" id="KW-1185">Reference proteome</keyword>
<evidence type="ECO:0000256" key="6">
    <source>
        <dbReference type="ARBA" id="ARBA00022741"/>
    </source>
</evidence>
<comment type="function">
    <text evidence="10">Catalyzes the transfer of pyrophosphate from adenosine triphosphate (ATP) to 6-hydroxymethyl-7,8-dihydropterin, an enzymatic step in folate biosynthesis pathway.</text>
</comment>